<evidence type="ECO:0000256" key="3">
    <source>
        <dbReference type="ARBA" id="ARBA00023145"/>
    </source>
</evidence>
<dbReference type="PANTHER" id="PTHR34218">
    <property type="entry name" value="PEPTIDASE S45 PENICILLIN AMIDASE"/>
    <property type="match status" value="1"/>
</dbReference>
<dbReference type="InterPro" id="IPR043146">
    <property type="entry name" value="Penicillin_amidase_N_B-knob"/>
</dbReference>
<dbReference type="InterPro" id="IPR023343">
    <property type="entry name" value="Penicillin_amidase_dom1"/>
</dbReference>
<name>A0ABU0YKM7_9PROT</name>
<keyword evidence="5" id="KW-0812">Transmembrane</keyword>
<dbReference type="InterPro" id="IPR014395">
    <property type="entry name" value="Pen/GL7ACA/AHL_acylase"/>
</dbReference>
<dbReference type="Gene3D" id="3.60.20.10">
    <property type="entry name" value="Glutamine Phosphoribosylpyrophosphate, subunit 1, domain 1"/>
    <property type="match status" value="1"/>
</dbReference>
<dbReference type="Gene3D" id="2.30.120.10">
    <property type="match status" value="1"/>
</dbReference>
<dbReference type="Proteomes" id="UP001230156">
    <property type="component" value="Unassembled WGS sequence"/>
</dbReference>
<protein>
    <submittedName>
        <fullName evidence="6">Penicillin acylase family protein</fullName>
        <ecNumber evidence="6">3.5.1.-</ecNumber>
    </submittedName>
</protein>
<dbReference type="Gene3D" id="1.10.439.10">
    <property type="entry name" value="Penicillin Amidohydrolase, domain 1"/>
    <property type="match status" value="1"/>
</dbReference>
<comment type="similarity">
    <text evidence="1">Belongs to the peptidase S45 family.</text>
</comment>
<feature type="transmembrane region" description="Helical" evidence="5">
    <location>
        <begin position="12"/>
        <end position="30"/>
    </location>
</feature>
<evidence type="ECO:0000256" key="5">
    <source>
        <dbReference type="SAM" id="Phobius"/>
    </source>
</evidence>
<dbReference type="InterPro" id="IPR002692">
    <property type="entry name" value="S45"/>
</dbReference>
<dbReference type="InterPro" id="IPR029055">
    <property type="entry name" value="Ntn_hydrolases_N"/>
</dbReference>
<dbReference type="Pfam" id="PF01804">
    <property type="entry name" value="Penicil_amidase"/>
    <property type="match status" value="1"/>
</dbReference>
<keyword evidence="2 6" id="KW-0378">Hydrolase</keyword>
<feature type="region of interest" description="Disordered" evidence="4">
    <location>
        <begin position="304"/>
        <end position="326"/>
    </location>
</feature>
<keyword evidence="5" id="KW-0472">Membrane</keyword>
<evidence type="ECO:0000313" key="7">
    <source>
        <dbReference type="Proteomes" id="UP001230156"/>
    </source>
</evidence>
<dbReference type="PIRSF" id="PIRSF001227">
    <property type="entry name" value="Pen_acylase"/>
    <property type="match status" value="1"/>
</dbReference>
<reference evidence="7" key="1">
    <citation type="submission" date="2023-08" db="EMBL/GenBank/DDBJ databases">
        <title>Rhodospirillaceae gen. nov., a novel taxon isolated from the Yangtze River Yuezi River estuary sludge.</title>
        <authorList>
            <person name="Ruan L."/>
        </authorList>
    </citation>
    <scope>NUCLEOTIDE SEQUENCE [LARGE SCALE GENOMIC DNA]</scope>
    <source>
        <strain evidence="7">R-7</strain>
    </source>
</reference>
<evidence type="ECO:0000256" key="1">
    <source>
        <dbReference type="ARBA" id="ARBA00006586"/>
    </source>
</evidence>
<dbReference type="EC" id="3.5.1.-" evidence="6"/>
<proteinExistence type="inferred from homology"/>
<dbReference type="RefSeq" id="WP_379955738.1">
    <property type="nucleotide sequence ID" value="NZ_JAUYVI010000003.1"/>
</dbReference>
<accession>A0ABU0YKM7</accession>
<dbReference type="SUPFAM" id="SSF56235">
    <property type="entry name" value="N-terminal nucleophile aminohydrolases (Ntn hydrolases)"/>
    <property type="match status" value="1"/>
</dbReference>
<organism evidence="6 7">
    <name type="scientific">Dongia sedimenti</name>
    <dbReference type="NCBI Taxonomy" id="3064282"/>
    <lineage>
        <taxon>Bacteria</taxon>
        <taxon>Pseudomonadati</taxon>
        <taxon>Pseudomonadota</taxon>
        <taxon>Alphaproteobacteria</taxon>
        <taxon>Rhodospirillales</taxon>
        <taxon>Dongiaceae</taxon>
        <taxon>Dongia</taxon>
    </lineage>
</organism>
<dbReference type="InterPro" id="IPR043147">
    <property type="entry name" value="Penicillin_amidase_A-knob"/>
</dbReference>
<dbReference type="PANTHER" id="PTHR34218:SF4">
    <property type="entry name" value="ACYL-HOMOSERINE LACTONE ACYLASE QUIP"/>
    <property type="match status" value="1"/>
</dbReference>
<evidence type="ECO:0000256" key="2">
    <source>
        <dbReference type="ARBA" id="ARBA00022801"/>
    </source>
</evidence>
<dbReference type="EMBL" id="JAUYVI010000003">
    <property type="protein sequence ID" value="MDQ7248285.1"/>
    <property type="molecule type" value="Genomic_DNA"/>
</dbReference>
<gene>
    <name evidence="6" type="ORF">Q8A70_11445</name>
</gene>
<dbReference type="CDD" id="cd03747">
    <property type="entry name" value="Ntn_PGA_like"/>
    <property type="match status" value="1"/>
</dbReference>
<keyword evidence="3" id="KW-0865">Zymogen</keyword>
<evidence type="ECO:0000313" key="6">
    <source>
        <dbReference type="EMBL" id="MDQ7248285.1"/>
    </source>
</evidence>
<evidence type="ECO:0000256" key="4">
    <source>
        <dbReference type="SAM" id="MobiDB-lite"/>
    </source>
</evidence>
<sequence>MRRAFKWIGRGLLALLALVIVVAIGGYFWLRTSLPQLDGAVTVAGLSAPVEVARDDRGVPTIRAASLNDAYFAIGFAHAQDRLFQMELMRRVGAGRLAEAIGEAGVATDKLMRTLGLYRMAEEEAASASPPLKAGLDAYAAGVNAFLKQRRGALPLEFQLLRITPEPWRPADSLVWGRIMALQLSANWREERLNRALQKALPPDLFQLLLPEAKSLAGLPTPWFGHLNVASNNWVIGPQKSQSGAPILANDPHLSLGAPAIWYLVHVVTPDRQWIGGTSPGMPMIVIGANDRVAWGLTTTSGDTEDLFEEKPVDGNPGLYQTPEGAAPFETRNETIKVKGGADVVIAVRGTRHGPVVSDLDGDRKAGDPVFALSAAFLLPDDRTADALFEMNMARSADEFRTALADFHAPQQNVVFADRAGHISFVAAGRVPVRRKVFAAGLLPAPGWTGQYDWTGTLPFDQLPQARDPEAGWLATANNKIIPDDYPHFIAGRWPDDGRYRRIATMLQAKPSFGVEDAEKMQMDTLSAPLRDLVQSWLPQVKGVDPVIIGMLQRWDGHANLSIAEPSIATLWVSLTAERLLRKKLGGAYEDWWFWNDGVLRQMLSDPKWCAPDSCSALLSASLNEAIDRLRTHFKTDAASWKWGLLHRLHFRHPVFRNVPLLADWLDPELATDGDMYTVNRGVPVENPDTLEFPDAHGPTMRIVVDLADPMQAVVTLAGGQSGNPFSEHYADWLLDWRDGNYRPIVRPSVHTLTLTPGN</sequence>
<comment type="caution">
    <text evidence="6">The sequence shown here is derived from an EMBL/GenBank/DDBJ whole genome shotgun (WGS) entry which is preliminary data.</text>
</comment>
<dbReference type="GO" id="GO:0016787">
    <property type="term" value="F:hydrolase activity"/>
    <property type="evidence" value="ECO:0007669"/>
    <property type="project" value="UniProtKB-KW"/>
</dbReference>
<dbReference type="Gene3D" id="1.10.1400.10">
    <property type="match status" value="1"/>
</dbReference>
<keyword evidence="5" id="KW-1133">Transmembrane helix</keyword>
<keyword evidence="7" id="KW-1185">Reference proteome</keyword>